<dbReference type="GO" id="GO:0003824">
    <property type="term" value="F:catalytic activity"/>
    <property type="evidence" value="ECO:0007669"/>
    <property type="project" value="InterPro"/>
</dbReference>
<keyword evidence="3" id="KW-1185">Reference proteome</keyword>
<reference evidence="2 3" key="1">
    <citation type="submission" date="2016-03" db="EMBL/GenBank/DDBJ databases">
        <title>Genome sequence of Rhodococcus kyotonensis KB10.</title>
        <authorList>
            <person name="Jeong H."/>
            <person name="Hong C.E."/>
            <person name="Jo S.H."/>
            <person name="Park J.M."/>
        </authorList>
    </citation>
    <scope>NUCLEOTIDE SEQUENCE [LARGE SCALE GENOMIC DNA]</scope>
    <source>
        <strain evidence="2 3">KB10</strain>
    </source>
</reference>
<proteinExistence type="predicted"/>
<name>A0A177Y8A2_9NOCA</name>
<feature type="domain" description="PLD phosphodiesterase" evidence="1">
    <location>
        <begin position="294"/>
        <end position="324"/>
    </location>
</feature>
<evidence type="ECO:0000313" key="3">
    <source>
        <dbReference type="Proteomes" id="UP000077519"/>
    </source>
</evidence>
<dbReference type="EMBL" id="LVHI01000037">
    <property type="protein sequence ID" value="OAK51737.1"/>
    <property type="molecule type" value="Genomic_DNA"/>
</dbReference>
<dbReference type="InterPro" id="IPR001736">
    <property type="entry name" value="PLipase_D/transphosphatidylase"/>
</dbReference>
<comment type="caution">
    <text evidence="2">The sequence shown here is derived from an EMBL/GenBank/DDBJ whole genome shotgun (WGS) entry which is preliminary data.</text>
</comment>
<dbReference type="Proteomes" id="UP000077519">
    <property type="component" value="Unassembled WGS sequence"/>
</dbReference>
<evidence type="ECO:0000259" key="1">
    <source>
        <dbReference type="PROSITE" id="PS50035"/>
    </source>
</evidence>
<evidence type="ECO:0000313" key="2">
    <source>
        <dbReference type="EMBL" id="OAK51737.1"/>
    </source>
</evidence>
<organism evidence="2 3">
    <name type="scientific">Rhodococcoides kyotonense</name>
    <dbReference type="NCBI Taxonomy" id="398843"/>
    <lineage>
        <taxon>Bacteria</taxon>
        <taxon>Bacillati</taxon>
        <taxon>Actinomycetota</taxon>
        <taxon>Actinomycetes</taxon>
        <taxon>Mycobacteriales</taxon>
        <taxon>Nocardiaceae</taxon>
        <taxon>Rhodococcoides</taxon>
    </lineage>
</organism>
<dbReference type="InterPro" id="IPR059166">
    <property type="entry name" value="PLD-like_cat"/>
</dbReference>
<sequence length="594" mass="63964">MLPPDSRVTLLDRLEPPQGHVVSHVVGTTYTLDLDSALLPSLALSRSASAASADPLETIAAVQASIDKIDVFHQRGMIAVPTNRSRLHTLLEPALHAVQHSPKYLFHPKLWVARYESEATGEIVFRLLVLSRNLSRSRSWDVAITLDGVLENGPSAKNKPIVDLLRYLTTSVQPNLEENRAVRIAALAEELRRVRWDLPTGATDLTFHVFGVRGSRAPEPDFSGYKHLVVSPFLTDGGLTALAEYARGPVSVVSRQESFDALSDDMVPWITDPFVLSPTAGIPADDQESTGGPTLAGLHAKLFCVERDRRAHLFIGSANATDNAFGGNIEVLVELAGKTGIFGVDALLGKGGFGSILQLTTIESVNEPSDDPQFALDQQLRQLIFSIQLRAELSGDEDNYALHVTSAESISIAQGLSLTISLLSDKATSAAVDSTGAIDCNFAGLRLSDVTAFFVLTVSDEDGRRSSAVLMAELINDVDARMSSIVTSEISTPDAFRRFLALLLAFGAPSVAVDSDGDEAGEFDASGRWNVLENGLFEQMLRVSTSNEQVLEHLAGVVTSIISQDDPNGVLPEGFRELWSAVYHAVEEGMAING</sequence>
<dbReference type="GO" id="GO:0006793">
    <property type="term" value="P:phosphorus metabolic process"/>
    <property type="evidence" value="ECO:0007669"/>
    <property type="project" value="UniProtKB-ARBA"/>
</dbReference>
<gene>
    <name evidence="2" type="ORF">A3K89_10700</name>
</gene>
<accession>A0A177Y8A2</accession>
<dbReference type="AlphaFoldDB" id="A0A177Y8A2"/>
<dbReference type="RefSeq" id="WP_068430397.1">
    <property type="nucleotide sequence ID" value="NZ_LVHI01000037.1"/>
</dbReference>
<protein>
    <recommendedName>
        <fullName evidence="1">PLD phosphodiesterase domain-containing protein</fullName>
    </recommendedName>
</protein>
<dbReference type="Gene3D" id="3.30.870.10">
    <property type="entry name" value="Endonuclease Chain A"/>
    <property type="match status" value="1"/>
</dbReference>
<dbReference type="PROSITE" id="PS50035">
    <property type="entry name" value="PLD"/>
    <property type="match status" value="1"/>
</dbReference>
<dbReference type="CDD" id="cd09176">
    <property type="entry name" value="PLDc_unchar6"/>
    <property type="match status" value="1"/>
</dbReference>